<name>A0A6J1PZC6_9HYME</name>
<gene>
    <name evidence="3" type="primary">LOC112456045</name>
</gene>
<feature type="non-terminal residue" evidence="3">
    <location>
        <position position="663"/>
    </location>
</feature>
<dbReference type="Pfam" id="PF14214">
    <property type="entry name" value="Helitron_like_N"/>
    <property type="match status" value="1"/>
</dbReference>
<accession>A0A6J1PZC6</accession>
<feature type="domain" description="Helitron helicase-like" evidence="1">
    <location>
        <begin position="157"/>
        <end position="337"/>
    </location>
</feature>
<dbReference type="OrthoDB" id="7553485at2759"/>
<keyword evidence="2" id="KW-1185">Reference proteome</keyword>
<dbReference type="RefSeq" id="XP_024874095.1">
    <property type="nucleotide sequence ID" value="XM_025018327.1"/>
</dbReference>
<evidence type="ECO:0000313" key="3">
    <source>
        <dbReference type="RefSeq" id="XP_024874095.1"/>
    </source>
</evidence>
<dbReference type="AlphaFoldDB" id="A0A6J1PZC6"/>
<evidence type="ECO:0000259" key="1">
    <source>
        <dbReference type="Pfam" id="PF14214"/>
    </source>
</evidence>
<dbReference type="Proteomes" id="UP000504618">
    <property type="component" value="Unplaced"/>
</dbReference>
<dbReference type="GeneID" id="112456045"/>
<sequence length="663" mass="77287">MTSFGATKIICDNYMPTFKVQGQIYHRAGSLLPMPDADYKFLQIYFMGTSDEQVHQRCRFNSGTNPEIVVALQNLFDQYNELVRMFRTALQRMPADDYVVVIRADKTPPGQHERQYNAPTINEVAIVVVGEEFNSRDIILHRRDDEETNKKVSAMNYYSYRLMIRENADNHILKCRQLFHQYIVDMYAKIETERLLFIRLNQTKLRSEQYIHLRDAIAIDSNPNELGKIVILPSTFTGSPRHMHEYAQDAMTYVRAYGRPDLFITITCNRTWDEIKELLLPGQSSADRHDIIARVFKQKLKSMMDFIVKHHVFGETRCWMYSIEWQKRGLPHAHILIWLLDKIIPDKIDEVILAEIPDVQNDPGLFEVVTKNNIHGPCGAINNNSPCMKDRKCTKRYPRDLHSETITGNDGYPQYHRRSTKDGGKLITIKVRNNNIEVDNRWVVPYSPLLSETFKAHINVKYCNSVKSIKYICKYVNKGSDMAVFGVENAFAWHQSMKSNDINWDATLVAMKLFGVFSHFQFMNVIQQLFIWQYILKMDSTYDLFARTLLYSEVPKYYTWNASAKKFQRRKQGKPVEGYSNLYLSNALGRLYTVHLNNQECFYLRLLLVNVRGPKSFQELKTVNGELCTTYREACQKLNLLENDAHWDTTLDDASNTAQPQQI</sequence>
<dbReference type="PANTHER" id="PTHR45786:SF74">
    <property type="entry name" value="ATP-DEPENDENT DNA HELICASE"/>
    <property type="match status" value="1"/>
</dbReference>
<protein>
    <submittedName>
        <fullName evidence="3">Uncharacterized protein LOC112456045</fullName>
    </submittedName>
</protein>
<proteinExistence type="predicted"/>
<evidence type="ECO:0000313" key="2">
    <source>
        <dbReference type="Proteomes" id="UP000504618"/>
    </source>
</evidence>
<organism evidence="2 3">
    <name type="scientific">Temnothorax curvispinosus</name>
    <dbReference type="NCBI Taxonomy" id="300111"/>
    <lineage>
        <taxon>Eukaryota</taxon>
        <taxon>Metazoa</taxon>
        <taxon>Ecdysozoa</taxon>
        <taxon>Arthropoda</taxon>
        <taxon>Hexapoda</taxon>
        <taxon>Insecta</taxon>
        <taxon>Pterygota</taxon>
        <taxon>Neoptera</taxon>
        <taxon>Endopterygota</taxon>
        <taxon>Hymenoptera</taxon>
        <taxon>Apocrita</taxon>
        <taxon>Aculeata</taxon>
        <taxon>Formicoidea</taxon>
        <taxon>Formicidae</taxon>
        <taxon>Myrmicinae</taxon>
        <taxon>Temnothorax</taxon>
    </lineage>
</organism>
<dbReference type="PANTHER" id="PTHR45786">
    <property type="entry name" value="DNA BINDING PROTEIN-LIKE"/>
    <property type="match status" value="1"/>
</dbReference>
<dbReference type="InterPro" id="IPR025476">
    <property type="entry name" value="Helitron_helicase-like"/>
</dbReference>
<reference evidence="3" key="1">
    <citation type="submission" date="2025-08" db="UniProtKB">
        <authorList>
            <consortium name="RefSeq"/>
        </authorList>
    </citation>
    <scope>IDENTIFICATION</scope>
    <source>
        <tissue evidence="3">Whole body</tissue>
    </source>
</reference>